<feature type="non-terminal residue" evidence="2">
    <location>
        <position position="250"/>
    </location>
</feature>
<evidence type="ECO:0000313" key="2">
    <source>
        <dbReference type="EMBL" id="KAF2836925.1"/>
    </source>
</evidence>
<sequence>MAAPVPISNANRRHISSPARSSKFQEASMRDRPSDKPPSVFMRVMKGVSNTNTSIDHLMDDYHSATNKEESTGKDEAKHSRTQSSASHRYASASSMASHDSKESGIFRFGRSLAATFNPNNIFQKIKNTRMYQESRQELIDQQIAENKRLMEERRLKAEQEYAKLKAAGQLGAQNTSVFRSEGDILSATSNQRGSSETNPRDSGIDMDDIRSSVDSKDAIQQKINHPVAPVPGSKVAGTPRMKVAPTPGP</sequence>
<feature type="compositionally biased region" description="Basic and acidic residues" evidence="1">
    <location>
        <begin position="66"/>
        <end position="79"/>
    </location>
</feature>
<feature type="compositionally biased region" description="Basic and acidic residues" evidence="1">
    <location>
        <begin position="199"/>
        <end position="220"/>
    </location>
</feature>
<comment type="caution">
    <text evidence="2">The sequence shown here is derived from an EMBL/GenBank/DDBJ whole genome shotgun (WGS) entry which is preliminary data.</text>
</comment>
<evidence type="ECO:0000313" key="3">
    <source>
        <dbReference type="Proteomes" id="UP000799429"/>
    </source>
</evidence>
<reference evidence="2" key="1">
    <citation type="journal article" date="2020" name="Stud. Mycol.">
        <title>101 Dothideomycetes genomes: a test case for predicting lifestyles and emergence of pathogens.</title>
        <authorList>
            <person name="Haridas S."/>
            <person name="Albert R."/>
            <person name="Binder M."/>
            <person name="Bloem J."/>
            <person name="Labutti K."/>
            <person name="Salamov A."/>
            <person name="Andreopoulos B."/>
            <person name="Baker S."/>
            <person name="Barry K."/>
            <person name="Bills G."/>
            <person name="Bluhm B."/>
            <person name="Cannon C."/>
            <person name="Castanera R."/>
            <person name="Culley D."/>
            <person name="Daum C."/>
            <person name="Ezra D."/>
            <person name="Gonzalez J."/>
            <person name="Henrissat B."/>
            <person name="Kuo A."/>
            <person name="Liang C."/>
            <person name="Lipzen A."/>
            <person name="Lutzoni F."/>
            <person name="Magnuson J."/>
            <person name="Mondo S."/>
            <person name="Nolan M."/>
            <person name="Ohm R."/>
            <person name="Pangilinan J."/>
            <person name="Park H.-J."/>
            <person name="Ramirez L."/>
            <person name="Alfaro M."/>
            <person name="Sun H."/>
            <person name="Tritt A."/>
            <person name="Yoshinaga Y."/>
            <person name="Zwiers L.-H."/>
            <person name="Turgeon B."/>
            <person name="Goodwin S."/>
            <person name="Spatafora J."/>
            <person name="Crous P."/>
            <person name="Grigoriev I."/>
        </authorList>
    </citation>
    <scope>NUCLEOTIDE SEQUENCE</scope>
    <source>
        <strain evidence="2">CBS 101060</strain>
    </source>
</reference>
<feature type="compositionally biased region" description="Polar residues" evidence="1">
    <location>
        <begin position="187"/>
        <end position="198"/>
    </location>
</feature>
<protein>
    <submittedName>
        <fullName evidence="2">Uncharacterized protein</fullName>
    </submittedName>
</protein>
<dbReference type="AlphaFoldDB" id="A0A9P4VP49"/>
<feature type="region of interest" description="Disordered" evidence="1">
    <location>
        <begin position="1"/>
        <end position="40"/>
    </location>
</feature>
<feature type="region of interest" description="Disordered" evidence="1">
    <location>
        <begin position="186"/>
        <end position="250"/>
    </location>
</feature>
<keyword evidence="3" id="KW-1185">Reference proteome</keyword>
<feature type="region of interest" description="Disordered" evidence="1">
    <location>
        <begin position="66"/>
        <end position="101"/>
    </location>
</feature>
<dbReference type="Proteomes" id="UP000799429">
    <property type="component" value="Unassembled WGS sequence"/>
</dbReference>
<proteinExistence type="predicted"/>
<dbReference type="OrthoDB" id="5226996at2759"/>
<dbReference type="EMBL" id="MU006101">
    <property type="protein sequence ID" value="KAF2836925.1"/>
    <property type="molecule type" value="Genomic_DNA"/>
</dbReference>
<gene>
    <name evidence="2" type="ORF">M501DRAFT_996059</name>
</gene>
<feature type="compositionally biased region" description="Low complexity" evidence="1">
    <location>
        <begin position="84"/>
        <end position="98"/>
    </location>
</feature>
<evidence type="ECO:0000256" key="1">
    <source>
        <dbReference type="SAM" id="MobiDB-lite"/>
    </source>
</evidence>
<name>A0A9P4VP49_9PEZI</name>
<accession>A0A9P4VP49</accession>
<organism evidence="2 3">
    <name type="scientific">Patellaria atrata CBS 101060</name>
    <dbReference type="NCBI Taxonomy" id="1346257"/>
    <lineage>
        <taxon>Eukaryota</taxon>
        <taxon>Fungi</taxon>
        <taxon>Dikarya</taxon>
        <taxon>Ascomycota</taxon>
        <taxon>Pezizomycotina</taxon>
        <taxon>Dothideomycetes</taxon>
        <taxon>Dothideomycetes incertae sedis</taxon>
        <taxon>Patellariales</taxon>
        <taxon>Patellariaceae</taxon>
        <taxon>Patellaria</taxon>
    </lineage>
</organism>